<dbReference type="EMBL" id="PDNC01000060">
    <property type="protein sequence ID" value="PGH02400.1"/>
    <property type="molecule type" value="Genomic_DNA"/>
</dbReference>
<evidence type="ECO:0000313" key="3">
    <source>
        <dbReference type="EMBL" id="PGH02400.1"/>
    </source>
</evidence>
<dbReference type="AlphaFoldDB" id="A0A2B7X0P2"/>
<evidence type="ECO:0000313" key="4">
    <source>
        <dbReference type="Proteomes" id="UP000224080"/>
    </source>
</evidence>
<accession>A0A2B7X0P2</accession>
<dbReference type="PROSITE" id="PS50181">
    <property type="entry name" value="FBOX"/>
    <property type="match status" value="1"/>
</dbReference>
<feature type="region of interest" description="Disordered" evidence="1">
    <location>
        <begin position="503"/>
        <end position="535"/>
    </location>
</feature>
<dbReference type="Pfam" id="PF00646">
    <property type="entry name" value="F-box"/>
    <property type="match status" value="1"/>
</dbReference>
<dbReference type="OrthoDB" id="5295250at2759"/>
<dbReference type="InterPro" id="IPR036047">
    <property type="entry name" value="F-box-like_dom_sf"/>
</dbReference>
<name>A0A2B7X0P2_9EURO</name>
<gene>
    <name evidence="3" type="ORF">GX51_04708</name>
</gene>
<feature type="compositionally biased region" description="Low complexity" evidence="1">
    <location>
        <begin position="521"/>
        <end position="535"/>
    </location>
</feature>
<dbReference type="SUPFAM" id="SSF81383">
    <property type="entry name" value="F-box domain"/>
    <property type="match status" value="1"/>
</dbReference>
<feature type="domain" description="F-box" evidence="2">
    <location>
        <begin position="57"/>
        <end position="108"/>
    </location>
</feature>
<organism evidence="3 4">
    <name type="scientific">Blastomyces parvus</name>
    <dbReference type="NCBI Taxonomy" id="2060905"/>
    <lineage>
        <taxon>Eukaryota</taxon>
        <taxon>Fungi</taxon>
        <taxon>Dikarya</taxon>
        <taxon>Ascomycota</taxon>
        <taxon>Pezizomycotina</taxon>
        <taxon>Eurotiomycetes</taxon>
        <taxon>Eurotiomycetidae</taxon>
        <taxon>Onygenales</taxon>
        <taxon>Ajellomycetaceae</taxon>
        <taxon>Blastomyces</taxon>
    </lineage>
</organism>
<evidence type="ECO:0000256" key="1">
    <source>
        <dbReference type="SAM" id="MobiDB-lite"/>
    </source>
</evidence>
<reference evidence="3 4" key="1">
    <citation type="submission" date="2017-10" db="EMBL/GenBank/DDBJ databases">
        <title>Comparative genomics in systemic dimorphic fungi from Ajellomycetaceae.</title>
        <authorList>
            <person name="Munoz J.F."/>
            <person name="Mcewen J.G."/>
            <person name="Clay O.K."/>
            <person name="Cuomo C.A."/>
        </authorList>
    </citation>
    <scope>NUCLEOTIDE SEQUENCE [LARGE SCALE GENOMIC DNA]</scope>
    <source>
        <strain evidence="3 4">UAMH130</strain>
    </source>
</reference>
<dbReference type="Gene3D" id="1.20.1280.50">
    <property type="match status" value="1"/>
</dbReference>
<dbReference type="STRING" id="2060905.A0A2B7X0P2"/>
<proteinExistence type="predicted"/>
<sequence>MNPTTSTSSSPGHGFIPAYKALPTALARHQLLQSLVQQLSSEDCHTVSDLIYARLHVDILGRLPLELAAEIASCLPPWDIFRYRSVSKRWNELLSSPAACSSSFYSYFPQPQQSLPFDTSKPDWSRQFRQLTKRRLALVTGRPYSLSFFPQRGCQTGGKKSLVSYHDGMIAHDPDSRTIRLLSVVDGPIATYQTVNRESFYKTALSCTAVAAVTIEGYCHVWNYKTGDEGSFRLPSRALRLVLDEDAVAVQLEFPSKSTVIITWDLRSRQAREIKHASRILHMFLSARDSSLVLVHTEDETPQNCNVDKDILSVVGTRYLLKGAVPTLQDVTTYFRLSLKGPKIFNDVVNVFGNNDRCVLAFSQCLPDVMPQAGDERKRYRLVVLNPRKYQHKKQQKQHPSRPSPNAAAATCPDVIYCGDLFEDFTFFYYLPNASAVGTTLDQSEIEEIRRDEYIEVGLSEPPVENYLKGGDDRFIIRMNERGFYVWCFDEDITLYQEVEGYRSSRKRRAEERARRRERGASAGEGSAVEGGEEE</sequence>
<keyword evidence="4" id="KW-1185">Reference proteome</keyword>
<dbReference type="InterPro" id="IPR001810">
    <property type="entry name" value="F-box_dom"/>
</dbReference>
<protein>
    <recommendedName>
        <fullName evidence="2">F-box domain-containing protein</fullName>
    </recommendedName>
</protein>
<dbReference type="SMART" id="SM00256">
    <property type="entry name" value="FBOX"/>
    <property type="match status" value="1"/>
</dbReference>
<comment type="caution">
    <text evidence="3">The sequence shown here is derived from an EMBL/GenBank/DDBJ whole genome shotgun (WGS) entry which is preliminary data.</text>
</comment>
<dbReference type="Proteomes" id="UP000224080">
    <property type="component" value="Unassembled WGS sequence"/>
</dbReference>
<evidence type="ECO:0000259" key="2">
    <source>
        <dbReference type="PROSITE" id="PS50181"/>
    </source>
</evidence>